<dbReference type="CDD" id="cd01948">
    <property type="entry name" value="EAL"/>
    <property type="match status" value="1"/>
</dbReference>
<dbReference type="RefSeq" id="WP_127694981.1">
    <property type="nucleotide sequence ID" value="NZ_SACQ01000007.1"/>
</dbReference>
<dbReference type="PROSITE" id="PS50887">
    <property type="entry name" value="GGDEF"/>
    <property type="match status" value="1"/>
</dbReference>
<dbReference type="AlphaFoldDB" id="A0A437Q5C5"/>
<dbReference type="InterPro" id="IPR052155">
    <property type="entry name" value="Biofilm_reg_signaling"/>
</dbReference>
<dbReference type="InterPro" id="IPR015168">
    <property type="entry name" value="SsuA/THI5"/>
</dbReference>
<dbReference type="InterPro" id="IPR000700">
    <property type="entry name" value="PAS-assoc_C"/>
</dbReference>
<sequence>MFFVISSRFTAIALGGLLLFFSMLTSALDRVTLQLRWDHQFQFAGYYVAQWKGYYLEEGIDVEIRSAVSDKGIKSATQEVAAGNADFGIGAADILIANDKGAGLMVVAPILQTSAAAMYALEPTPMTRLADLMELRVARRENDLIDVELQAMLRAEGYKPSALKSYPHGSSLNHLINGDVDVVPGYRISVPFEAMFAGVKVRALYPATYGIDFYGDSLFVSRDLVSKDPKLVERFKRASLKGWQYALSHPDEISRLIAERLPRTAPLEGNFAAFNRFQSEALQDLTLFKHVPLGQLNPQRWRQMHAQLKRLGLIEGEFKQRAFVFDLPAIQEARSRHLFMLFVIGMSALIILVIVFYIWSAALKRQVSMRTAQFHDSERRYQGVFESSEVAIWNQDFSAIYDAFSELRAQQVVDLRDYFAEDEARIWLLVERLRMVDVNPATLRLLGAGSQEELLARIAELYDKDTAQLFAEQFVAIWEQQPLYRAEHQIRTLRGDYASVMVSFPVAKDREAARSVAITLVDLTEHNRREARLRTLYQAVEQSPVSVMVTDPLGAIEYVNGTFERQSGYRADALIGSNALELYSQSRSDVSLKEVLVSLRENQHWEGEIENINKAGDIVWEAVKVAPVVDTSGTASHYLILNEDITLRKEYEDRILHQARFDQLTGLPNRLNMLERLRSMRKDAERKGQSLAVLFLDLDDFKKVNDTLGHEFGDKLLMKAAQRLRNAVGETQAVGRLGGDEFIALLANSGETDAIEPLLAQLLAAFQTPFNLGQREITLTASIGVATYPNDGQSCSELLRNADSAMYHSKRQGRNTYTFFNHNMGKEVYQRLLLEEQMLGALSRNEFELHFQPQVCLVSGKMSGVEALLRWTNPVLGAVGPDLFIPIAEESGQIVPIGKFVITEALSAAQAWQQQGLDLRVAVNLSPRQFRDENLTQFILDELNRFELAASVLELEITEGLLLSGHPGVSDALTQLSDAGVSIAMDDFGTGYSSLSYLRRYPFDLVKIDRSFIRDLMLDSADQELVSAAISMAHGLGLSVLAEGVETEAQWARLKAMGCDAIQGFVFSKPIPRDALTRLALAESTRTRQNTDRLPDSHEYLAAAPDAADAG</sequence>
<dbReference type="SUPFAM" id="SSF55785">
    <property type="entry name" value="PYP-like sensor domain (PAS domain)"/>
    <property type="match status" value="2"/>
</dbReference>
<accession>A0A437Q5C5</accession>
<dbReference type="SMART" id="SM00086">
    <property type="entry name" value="PAC"/>
    <property type="match status" value="1"/>
</dbReference>
<dbReference type="Gene3D" id="3.30.70.270">
    <property type="match status" value="1"/>
</dbReference>
<dbReference type="SMART" id="SM00091">
    <property type="entry name" value="PAS"/>
    <property type="match status" value="2"/>
</dbReference>
<dbReference type="InterPro" id="IPR001610">
    <property type="entry name" value="PAC"/>
</dbReference>
<feature type="domain" description="GGDEF" evidence="6">
    <location>
        <begin position="689"/>
        <end position="822"/>
    </location>
</feature>
<keyword evidence="2" id="KW-0812">Transmembrane</keyword>
<dbReference type="NCBIfam" id="TIGR00254">
    <property type="entry name" value="GGDEF"/>
    <property type="match status" value="1"/>
</dbReference>
<organism evidence="7 8">
    <name type="scientific">Neptunomonas marina</name>
    <dbReference type="NCBI Taxonomy" id="1815562"/>
    <lineage>
        <taxon>Bacteria</taxon>
        <taxon>Pseudomonadati</taxon>
        <taxon>Pseudomonadota</taxon>
        <taxon>Gammaproteobacteria</taxon>
        <taxon>Oceanospirillales</taxon>
        <taxon>Oceanospirillaceae</taxon>
        <taxon>Neptunomonas</taxon>
    </lineage>
</organism>
<gene>
    <name evidence="7" type="ORF">EOE65_14170</name>
</gene>
<dbReference type="PROSITE" id="PS50113">
    <property type="entry name" value="PAC"/>
    <property type="match status" value="1"/>
</dbReference>
<dbReference type="Proteomes" id="UP000282818">
    <property type="component" value="Unassembled WGS sequence"/>
</dbReference>
<dbReference type="Pfam" id="PF00563">
    <property type="entry name" value="EAL"/>
    <property type="match status" value="1"/>
</dbReference>
<dbReference type="Pfam" id="PF13426">
    <property type="entry name" value="PAS_9"/>
    <property type="match status" value="2"/>
</dbReference>
<dbReference type="Gene3D" id="3.30.450.20">
    <property type="entry name" value="PAS domain"/>
    <property type="match status" value="2"/>
</dbReference>
<dbReference type="GO" id="GO:0003824">
    <property type="term" value="F:catalytic activity"/>
    <property type="evidence" value="ECO:0007669"/>
    <property type="project" value="UniProtKB-ARBA"/>
</dbReference>
<evidence type="ECO:0000313" key="7">
    <source>
        <dbReference type="EMBL" id="RVU29697.1"/>
    </source>
</evidence>
<proteinExistence type="predicted"/>
<dbReference type="InterPro" id="IPR029787">
    <property type="entry name" value="Nucleotide_cyclase"/>
</dbReference>
<dbReference type="InterPro" id="IPR035919">
    <property type="entry name" value="EAL_sf"/>
</dbReference>
<feature type="domain" description="PAC" evidence="4">
    <location>
        <begin position="605"/>
        <end position="657"/>
    </location>
</feature>
<feature type="domain" description="PAS" evidence="3">
    <location>
        <begin position="532"/>
        <end position="603"/>
    </location>
</feature>
<dbReference type="InterPro" id="IPR043128">
    <property type="entry name" value="Rev_trsase/Diguanyl_cyclase"/>
</dbReference>
<reference evidence="7 8" key="1">
    <citation type="submission" date="2019-01" db="EMBL/GenBank/DDBJ databases">
        <authorList>
            <person name="Chen W.-M."/>
        </authorList>
    </citation>
    <scope>NUCLEOTIDE SEQUENCE [LARGE SCALE GENOMIC DNA]</scope>
    <source>
        <strain evidence="7 8">HPM-16</strain>
    </source>
</reference>
<dbReference type="InterPro" id="IPR000160">
    <property type="entry name" value="GGDEF_dom"/>
</dbReference>
<keyword evidence="2" id="KW-0472">Membrane</keyword>
<dbReference type="SMART" id="SM00052">
    <property type="entry name" value="EAL"/>
    <property type="match status" value="1"/>
</dbReference>
<evidence type="ECO:0000259" key="4">
    <source>
        <dbReference type="PROSITE" id="PS50113"/>
    </source>
</evidence>
<dbReference type="SMART" id="SM00267">
    <property type="entry name" value="GGDEF"/>
    <property type="match status" value="1"/>
</dbReference>
<protein>
    <submittedName>
        <fullName evidence="7">EAL domain-containing protein</fullName>
    </submittedName>
</protein>
<evidence type="ECO:0000256" key="1">
    <source>
        <dbReference type="ARBA" id="ARBA00001946"/>
    </source>
</evidence>
<dbReference type="SUPFAM" id="SSF141868">
    <property type="entry name" value="EAL domain-like"/>
    <property type="match status" value="1"/>
</dbReference>
<dbReference type="FunFam" id="3.30.70.270:FF:000001">
    <property type="entry name" value="Diguanylate cyclase domain protein"/>
    <property type="match status" value="1"/>
</dbReference>
<comment type="cofactor">
    <cofactor evidence="1">
        <name>Mg(2+)</name>
        <dbReference type="ChEBI" id="CHEBI:18420"/>
    </cofactor>
</comment>
<evidence type="ECO:0000256" key="2">
    <source>
        <dbReference type="SAM" id="Phobius"/>
    </source>
</evidence>
<comment type="caution">
    <text evidence="7">The sequence shown here is derived from an EMBL/GenBank/DDBJ whole genome shotgun (WGS) entry which is preliminary data.</text>
</comment>
<dbReference type="InterPro" id="IPR035965">
    <property type="entry name" value="PAS-like_dom_sf"/>
</dbReference>
<dbReference type="EMBL" id="SACQ01000007">
    <property type="protein sequence ID" value="RVU29697.1"/>
    <property type="molecule type" value="Genomic_DNA"/>
</dbReference>
<evidence type="ECO:0000259" key="5">
    <source>
        <dbReference type="PROSITE" id="PS50883"/>
    </source>
</evidence>
<dbReference type="Pfam" id="PF00990">
    <property type="entry name" value="GGDEF"/>
    <property type="match status" value="1"/>
</dbReference>
<dbReference type="SUPFAM" id="SSF55073">
    <property type="entry name" value="Nucleotide cyclase"/>
    <property type="match status" value="1"/>
</dbReference>
<dbReference type="PROSITE" id="PS50112">
    <property type="entry name" value="PAS"/>
    <property type="match status" value="1"/>
</dbReference>
<dbReference type="Gene3D" id="3.40.190.10">
    <property type="entry name" value="Periplasmic binding protein-like II"/>
    <property type="match status" value="2"/>
</dbReference>
<dbReference type="CDD" id="cd01949">
    <property type="entry name" value="GGDEF"/>
    <property type="match status" value="1"/>
</dbReference>
<dbReference type="PANTHER" id="PTHR44757:SF2">
    <property type="entry name" value="BIOFILM ARCHITECTURE MAINTENANCE PROTEIN MBAA"/>
    <property type="match status" value="1"/>
</dbReference>
<dbReference type="CDD" id="cd00130">
    <property type="entry name" value="PAS"/>
    <property type="match status" value="1"/>
</dbReference>
<evidence type="ECO:0000313" key="8">
    <source>
        <dbReference type="Proteomes" id="UP000282818"/>
    </source>
</evidence>
<dbReference type="NCBIfam" id="TIGR00229">
    <property type="entry name" value="sensory_box"/>
    <property type="match status" value="1"/>
</dbReference>
<feature type="transmembrane region" description="Helical" evidence="2">
    <location>
        <begin position="338"/>
        <end position="360"/>
    </location>
</feature>
<feature type="domain" description="EAL" evidence="5">
    <location>
        <begin position="831"/>
        <end position="1084"/>
    </location>
</feature>
<keyword evidence="8" id="KW-1185">Reference proteome</keyword>
<keyword evidence="2" id="KW-1133">Transmembrane helix</keyword>
<dbReference type="InterPro" id="IPR000014">
    <property type="entry name" value="PAS"/>
</dbReference>
<dbReference type="SUPFAM" id="SSF53850">
    <property type="entry name" value="Periplasmic binding protein-like II"/>
    <property type="match status" value="1"/>
</dbReference>
<dbReference type="PANTHER" id="PTHR44757">
    <property type="entry name" value="DIGUANYLATE CYCLASE DGCP"/>
    <property type="match status" value="1"/>
</dbReference>
<dbReference type="InterPro" id="IPR001633">
    <property type="entry name" value="EAL_dom"/>
</dbReference>
<dbReference type="Pfam" id="PF09084">
    <property type="entry name" value="NMT1"/>
    <property type="match status" value="1"/>
</dbReference>
<evidence type="ECO:0000259" key="3">
    <source>
        <dbReference type="PROSITE" id="PS50112"/>
    </source>
</evidence>
<dbReference type="PROSITE" id="PS50883">
    <property type="entry name" value="EAL"/>
    <property type="match status" value="1"/>
</dbReference>
<dbReference type="Gene3D" id="3.20.20.450">
    <property type="entry name" value="EAL domain"/>
    <property type="match status" value="1"/>
</dbReference>
<evidence type="ECO:0000259" key="6">
    <source>
        <dbReference type="PROSITE" id="PS50887"/>
    </source>
</evidence>
<name>A0A437Q5C5_9GAMM</name>